<reference evidence="5" key="2">
    <citation type="submission" date="2019-06" db="EMBL/GenBank/DDBJ databases">
        <title>Genomics analysis of Aphanomyces spp. identifies a new class of oomycete effector associated with host adaptation.</title>
        <authorList>
            <person name="Gaulin E."/>
        </authorList>
    </citation>
    <scope>NUCLEOTIDE SEQUENCE</scope>
    <source>
        <strain evidence="5">CBS 578.67</strain>
    </source>
</reference>
<dbReference type="InterPro" id="IPR005570">
    <property type="entry name" value="RPABC3"/>
</dbReference>
<dbReference type="GO" id="GO:0005736">
    <property type="term" value="C:RNA polymerase I complex"/>
    <property type="evidence" value="ECO:0007669"/>
    <property type="project" value="TreeGrafter"/>
</dbReference>
<dbReference type="Pfam" id="PF03870">
    <property type="entry name" value="RNA_pol_Rpb8"/>
    <property type="match status" value="1"/>
</dbReference>
<accession>A0A485KYN0</accession>
<name>A0A485KYN0_9STRA</name>
<keyword evidence="3 4" id="KW-0539">Nucleus</keyword>
<dbReference type="GO" id="GO:0006351">
    <property type="term" value="P:DNA-templated transcription"/>
    <property type="evidence" value="ECO:0007669"/>
    <property type="project" value="UniProtKB-UniRule"/>
</dbReference>
<dbReference type="Proteomes" id="UP000332933">
    <property type="component" value="Unassembled WGS sequence"/>
</dbReference>
<organism evidence="6 7">
    <name type="scientific">Aphanomyces stellatus</name>
    <dbReference type="NCBI Taxonomy" id="120398"/>
    <lineage>
        <taxon>Eukaryota</taxon>
        <taxon>Sar</taxon>
        <taxon>Stramenopiles</taxon>
        <taxon>Oomycota</taxon>
        <taxon>Saprolegniomycetes</taxon>
        <taxon>Saprolegniales</taxon>
        <taxon>Verrucalvaceae</taxon>
        <taxon>Aphanomyces</taxon>
    </lineage>
</organism>
<dbReference type="EMBL" id="VJMH01005451">
    <property type="protein sequence ID" value="KAF0695785.1"/>
    <property type="molecule type" value="Genomic_DNA"/>
</dbReference>
<evidence type="ECO:0000256" key="4">
    <source>
        <dbReference type="PIRNR" id="PIRNR000779"/>
    </source>
</evidence>
<protein>
    <recommendedName>
        <fullName evidence="4">DNA-directed RNA polymerases I, II, and III subunit RPABC3</fullName>
    </recommendedName>
</protein>
<proteinExistence type="inferred from homology"/>
<dbReference type="Gene3D" id="2.40.50.140">
    <property type="entry name" value="Nucleic acid-binding proteins"/>
    <property type="match status" value="1"/>
</dbReference>
<dbReference type="GO" id="GO:0005666">
    <property type="term" value="C:RNA polymerase III complex"/>
    <property type="evidence" value="ECO:0007669"/>
    <property type="project" value="TreeGrafter"/>
</dbReference>
<evidence type="ECO:0000256" key="2">
    <source>
        <dbReference type="ARBA" id="ARBA00008912"/>
    </source>
</evidence>
<dbReference type="AlphaFoldDB" id="A0A485KYN0"/>
<dbReference type="EMBL" id="CAADRA010005472">
    <property type="protein sequence ID" value="VFT90275.1"/>
    <property type="molecule type" value="Genomic_DNA"/>
</dbReference>
<evidence type="ECO:0000313" key="5">
    <source>
        <dbReference type="EMBL" id="KAF0695785.1"/>
    </source>
</evidence>
<comment type="function">
    <text evidence="4">DNA-dependent RNA polymerase catalyzes the transcription of DNA into RNA using the four ribonucleoside triphosphates as substrates. Common component of RNA polymerases I, II and III which synthesize ribosomal RNA precursors, mRNA precursors and many functional non-coding RNAs, and small RNAs, such as 5S rRNA and tRNAs, respectively.</text>
</comment>
<evidence type="ECO:0000256" key="1">
    <source>
        <dbReference type="ARBA" id="ARBA00004123"/>
    </source>
</evidence>
<dbReference type="PIRSF" id="PIRSF000779">
    <property type="entry name" value="RNA_pol_Rpb8"/>
    <property type="match status" value="1"/>
</dbReference>
<dbReference type="InterPro" id="IPR012340">
    <property type="entry name" value="NA-bd_OB-fold"/>
</dbReference>
<gene>
    <name evidence="6" type="primary">Aste57867_13436</name>
    <name evidence="5" type="ORF">As57867_013386</name>
    <name evidence="6" type="ORF">ASTE57867_13436</name>
</gene>
<keyword evidence="7" id="KW-1185">Reference proteome</keyword>
<comment type="subcellular location">
    <subcellularLocation>
        <location evidence="1">Nucleus</location>
    </subcellularLocation>
</comment>
<dbReference type="GO" id="GO:0005665">
    <property type="term" value="C:RNA polymerase II, core complex"/>
    <property type="evidence" value="ECO:0007669"/>
    <property type="project" value="UniProtKB-UniRule"/>
</dbReference>
<dbReference type="PANTHER" id="PTHR10917:SF0">
    <property type="entry name" value="DNA-DIRECTED RNA POLYMERASES I, II, AND III SUBUNIT RPABC3"/>
    <property type="match status" value="1"/>
</dbReference>
<evidence type="ECO:0000256" key="3">
    <source>
        <dbReference type="ARBA" id="ARBA00023242"/>
    </source>
</evidence>
<dbReference type="SMART" id="SM00658">
    <property type="entry name" value="RPOL8c"/>
    <property type="match status" value="1"/>
</dbReference>
<comment type="similarity">
    <text evidence="2 4">Belongs to the eukaryotic RPB8 RNA polymerase subunit family.</text>
</comment>
<dbReference type="GO" id="GO:0003899">
    <property type="term" value="F:DNA-directed RNA polymerase activity"/>
    <property type="evidence" value="ECO:0007669"/>
    <property type="project" value="UniProtKB-UniRule"/>
</dbReference>
<dbReference type="PANTHER" id="PTHR10917">
    <property type="entry name" value="DNA-DIRECTED RNA POLYMERASES I, II, AND III SUBUNIT RPABC3"/>
    <property type="match status" value="1"/>
</dbReference>
<sequence length="143" mass="16474">MASTQMFEDIFEIKQLNPEGKKFDRVTRLLCKGVSYELELMLDINSEVFPMKVHEQFTFALVSTLDLEGKPDDGIFDQSGKPTLLDRYDYGMYGKVFQYDHEGGNMVSIYASFGGLLMCLRGDQSHLRNIHNGTRVYCLLRRQ</sequence>
<evidence type="ECO:0000313" key="6">
    <source>
        <dbReference type="EMBL" id="VFT90275.1"/>
    </source>
</evidence>
<reference evidence="6 7" key="1">
    <citation type="submission" date="2019-03" db="EMBL/GenBank/DDBJ databases">
        <authorList>
            <person name="Gaulin E."/>
            <person name="Dumas B."/>
        </authorList>
    </citation>
    <scope>NUCLEOTIDE SEQUENCE [LARGE SCALE GENOMIC DNA]</scope>
    <source>
        <strain evidence="6">CBS 568.67</strain>
    </source>
</reference>
<dbReference type="SUPFAM" id="SSF50249">
    <property type="entry name" value="Nucleic acid-binding proteins"/>
    <property type="match status" value="1"/>
</dbReference>
<dbReference type="OrthoDB" id="20018at2759"/>
<evidence type="ECO:0000313" key="7">
    <source>
        <dbReference type="Proteomes" id="UP000332933"/>
    </source>
</evidence>